<dbReference type="Proteomes" id="UP001237780">
    <property type="component" value="Unassembled WGS sequence"/>
</dbReference>
<keyword evidence="2" id="KW-1185">Reference proteome</keyword>
<dbReference type="Pfam" id="PF11066">
    <property type="entry name" value="DUF2867"/>
    <property type="match status" value="1"/>
</dbReference>
<proteinExistence type="predicted"/>
<sequence>MIPRIGPAKMTTRKDAVDQAAGFPSSLAADDTLRKPGHRIKARAVRMPSDSVLAPFYVGADLIDAYAIQLPIQADDNIEVLARAGFERQAWWIRALTRVRDVVMATVGVKTSRAVGVAAAAQGPVIGFFPLLSKSAEELVMGADDRHLDFRLAILLRAAGAAGDRELVVVTVVHCHNWLGRTYLAVIAPFHRVIAPASLEQAARSITG</sequence>
<accession>A0ABU0S531</accession>
<evidence type="ECO:0000313" key="1">
    <source>
        <dbReference type="EMBL" id="MDQ0995865.1"/>
    </source>
</evidence>
<reference evidence="1 2" key="1">
    <citation type="submission" date="2023-07" db="EMBL/GenBank/DDBJ databases">
        <title>Comparative genomics of wheat-associated soil bacteria to identify genetic determinants of phenazine resistance.</title>
        <authorList>
            <person name="Mouncey N."/>
        </authorList>
    </citation>
    <scope>NUCLEOTIDE SEQUENCE [LARGE SCALE GENOMIC DNA]</scope>
    <source>
        <strain evidence="1 2">W4I11</strain>
    </source>
</reference>
<dbReference type="InterPro" id="IPR021295">
    <property type="entry name" value="DUF2867"/>
</dbReference>
<dbReference type="EMBL" id="JAUSZT010000002">
    <property type="protein sequence ID" value="MDQ0995865.1"/>
    <property type="molecule type" value="Genomic_DNA"/>
</dbReference>
<comment type="caution">
    <text evidence="1">The sequence shown here is derived from an EMBL/GenBank/DDBJ whole genome shotgun (WGS) entry which is preliminary data.</text>
</comment>
<name>A0ABU0S531_9HYPH</name>
<organism evidence="1 2">
    <name type="scientific">Phyllobacterium ifriqiyense</name>
    <dbReference type="NCBI Taxonomy" id="314238"/>
    <lineage>
        <taxon>Bacteria</taxon>
        <taxon>Pseudomonadati</taxon>
        <taxon>Pseudomonadota</taxon>
        <taxon>Alphaproteobacteria</taxon>
        <taxon>Hyphomicrobiales</taxon>
        <taxon>Phyllobacteriaceae</taxon>
        <taxon>Phyllobacterium</taxon>
    </lineage>
</organism>
<gene>
    <name evidence="1" type="ORF">QFZ34_001042</name>
</gene>
<dbReference type="RefSeq" id="WP_307277713.1">
    <property type="nucleotide sequence ID" value="NZ_JAUSZT010000002.1"/>
</dbReference>
<evidence type="ECO:0000313" key="2">
    <source>
        <dbReference type="Proteomes" id="UP001237780"/>
    </source>
</evidence>
<evidence type="ECO:0008006" key="3">
    <source>
        <dbReference type="Google" id="ProtNLM"/>
    </source>
</evidence>
<protein>
    <recommendedName>
        <fullName evidence="3">DUF2867 domain-containing protein</fullName>
    </recommendedName>
</protein>